<dbReference type="InterPro" id="IPR001128">
    <property type="entry name" value="Cyt_P450"/>
</dbReference>
<evidence type="ECO:0000313" key="5">
    <source>
        <dbReference type="Proteomes" id="UP000283090"/>
    </source>
</evidence>
<dbReference type="OrthoDB" id="1470350at2759"/>
<reference evidence="4 5" key="1">
    <citation type="submission" date="2019-01" db="EMBL/GenBank/DDBJ databases">
        <title>Intercellular communication is required for trap formation in the nematode-trapping fungus Duddingtonia flagrans.</title>
        <authorList>
            <person name="Youssar L."/>
            <person name="Wernet V."/>
            <person name="Hensel N."/>
            <person name="Hildebrandt H.-G."/>
            <person name="Fischer R."/>
        </authorList>
    </citation>
    <scope>NUCLEOTIDE SEQUENCE [LARGE SCALE GENOMIC DNA]</scope>
    <source>
        <strain evidence="4 5">CBS H-5679</strain>
    </source>
</reference>
<dbReference type="GO" id="GO:0005506">
    <property type="term" value="F:iron ion binding"/>
    <property type="evidence" value="ECO:0007669"/>
    <property type="project" value="InterPro"/>
</dbReference>
<evidence type="ECO:0008006" key="6">
    <source>
        <dbReference type="Google" id="ProtNLM"/>
    </source>
</evidence>
<dbReference type="GO" id="GO:0004497">
    <property type="term" value="F:monooxygenase activity"/>
    <property type="evidence" value="ECO:0007669"/>
    <property type="project" value="InterPro"/>
</dbReference>
<proteinExistence type="inferred from homology"/>
<dbReference type="Pfam" id="PF00067">
    <property type="entry name" value="p450"/>
    <property type="match status" value="1"/>
</dbReference>
<dbReference type="GO" id="GO:0020037">
    <property type="term" value="F:heme binding"/>
    <property type="evidence" value="ECO:0007669"/>
    <property type="project" value="InterPro"/>
</dbReference>
<dbReference type="VEuPathDB" id="FungiDB:DFL_000560"/>
<name>A0A437AFB6_ARTFL</name>
<dbReference type="PRINTS" id="PR00463">
    <property type="entry name" value="EP450I"/>
</dbReference>
<gene>
    <name evidence="4" type="ORF">DFL_000560</name>
</gene>
<dbReference type="SUPFAM" id="SSF48264">
    <property type="entry name" value="Cytochrome P450"/>
    <property type="match status" value="1"/>
</dbReference>
<feature type="transmembrane region" description="Helical" evidence="3">
    <location>
        <begin position="34"/>
        <end position="55"/>
    </location>
</feature>
<dbReference type="InterPro" id="IPR002401">
    <property type="entry name" value="Cyt_P450_E_grp-I"/>
</dbReference>
<comment type="cofactor">
    <cofactor evidence="2">
        <name>heme</name>
        <dbReference type="ChEBI" id="CHEBI:30413"/>
    </cofactor>
</comment>
<keyword evidence="2" id="KW-0408">Iron</keyword>
<dbReference type="InterPro" id="IPR036396">
    <property type="entry name" value="Cyt_P450_sf"/>
</dbReference>
<protein>
    <recommendedName>
        <fullName evidence="6">Cytochrome P450</fullName>
    </recommendedName>
</protein>
<keyword evidence="2" id="KW-0479">Metal-binding</keyword>
<keyword evidence="3" id="KW-0812">Transmembrane</keyword>
<evidence type="ECO:0000256" key="3">
    <source>
        <dbReference type="SAM" id="Phobius"/>
    </source>
</evidence>
<keyword evidence="3" id="KW-0472">Membrane</keyword>
<accession>A0A437AFB6</accession>
<evidence type="ECO:0000256" key="2">
    <source>
        <dbReference type="PIRSR" id="PIRSR602401-1"/>
    </source>
</evidence>
<dbReference type="PANTHER" id="PTHR24305:SF166">
    <property type="entry name" value="CYTOCHROME P450 12A4, MITOCHONDRIAL-RELATED"/>
    <property type="match status" value="1"/>
</dbReference>
<dbReference type="RefSeq" id="XP_067495101.1">
    <property type="nucleotide sequence ID" value="XM_067634884.1"/>
</dbReference>
<keyword evidence="3" id="KW-1133">Transmembrane helix</keyword>
<dbReference type="GeneID" id="93582871"/>
<feature type="transmembrane region" description="Helical" evidence="3">
    <location>
        <begin position="6"/>
        <end position="27"/>
    </location>
</feature>
<dbReference type="CDD" id="cd11069">
    <property type="entry name" value="CYP_FUM15-like"/>
    <property type="match status" value="1"/>
</dbReference>
<dbReference type="PRINTS" id="PR00385">
    <property type="entry name" value="P450"/>
</dbReference>
<dbReference type="Gene3D" id="1.10.630.10">
    <property type="entry name" value="Cytochrome P450"/>
    <property type="match status" value="1"/>
</dbReference>
<dbReference type="PANTHER" id="PTHR24305">
    <property type="entry name" value="CYTOCHROME P450"/>
    <property type="match status" value="1"/>
</dbReference>
<evidence type="ECO:0000256" key="1">
    <source>
        <dbReference type="ARBA" id="ARBA00010617"/>
    </source>
</evidence>
<dbReference type="STRING" id="97331.A0A437AFB6"/>
<comment type="similarity">
    <text evidence="1">Belongs to the cytochrome P450 family.</text>
</comment>
<dbReference type="Proteomes" id="UP000283090">
    <property type="component" value="Unassembled WGS sequence"/>
</dbReference>
<sequence>MAILEILLLSLAESYALVHLSYLSAVAKSPITQYAISFPALAISQGLIYAIYHWLIYPNFISPLRKLPGPKEPSFWNGHGKEIVAKRTGDPQKGWIKTVPNEGLIYYKGLLNRERILPTTPKVLAEVLNSQSYIFVKPQFFRFSLRLLGNGILMAEGDEHKRQRKILTPAFHPRHLRSLFPLFWSKTREMVDLITAEIQASDAPDPIIDFNSWGSRCTLDIIGKAGAGIDFNAMKYPDNDLFKIYQKVFTPTSGQLWIGIMNLIMPLWFMQNLPLKAVRDVSRAKDFIMKICLDMINTKRAQLAEKKSGNSDILSIMIEEGSLSDEEMQNQLMTFMAAGHETTAAAVSWSVWELARRPEIAERLRAEIRAAIPVFDSDSITMEQIESIRYLRNFTNEILRFHPPVPVTIREAEKNTTLNGQFIPKGTTVMLMPSVINHSEELWGPDAAEFNPERWDKPGGNGGATSNYANLTFLMGPRSCIGQKFSIEEYKAIVVGLAGRFAFEEKTKDMELNIRAGITQRPTHEGMLPLRTKIVPGW</sequence>
<dbReference type="AlphaFoldDB" id="A0A437AFB6"/>
<keyword evidence="5" id="KW-1185">Reference proteome</keyword>
<dbReference type="GO" id="GO:0016705">
    <property type="term" value="F:oxidoreductase activity, acting on paired donors, with incorporation or reduction of molecular oxygen"/>
    <property type="evidence" value="ECO:0007669"/>
    <property type="project" value="InterPro"/>
</dbReference>
<organism evidence="4 5">
    <name type="scientific">Arthrobotrys flagrans</name>
    <name type="common">Nematode-trapping fungus</name>
    <name type="synonym">Trichothecium flagrans</name>
    <dbReference type="NCBI Taxonomy" id="97331"/>
    <lineage>
        <taxon>Eukaryota</taxon>
        <taxon>Fungi</taxon>
        <taxon>Dikarya</taxon>
        <taxon>Ascomycota</taxon>
        <taxon>Pezizomycotina</taxon>
        <taxon>Orbiliomycetes</taxon>
        <taxon>Orbiliales</taxon>
        <taxon>Orbiliaceae</taxon>
        <taxon>Arthrobotrys</taxon>
    </lineage>
</organism>
<dbReference type="InterPro" id="IPR050121">
    <property type="entry name" value="Cytochrome_P450_monoxygenase"/>
</dbReference>
<dbReference type="EMBL" id="SAEB01000001">
    <property type="protein sequence ID" value="RVD89557.1"/>
    <property type="molecule type" value="Genomic_DNA"/>
</dbReference>
<comment type="caution">
    <text evidence="4">The sequence shown here is derived from an EMBL/GenBank/DDBJ whole genome shotgun (WGS) entry which is preliminary data.</text>
</comment>
<keyword evidence="2" id="KW-0349">Heme</keyword>
<feature type="binding site" description="axial binding residue" evidence="2">
    <location>
        <position position="480"/>
    </location>
    <ligand>
        <name>heme</name>
        <dbReference type="ChEBI" id="CHEBI:30413"/>
    </ligand>
    <ligandPart>
        <name>Fe</name>
        <dbReference type="ChEBI" id="CHEBI:18248"/>
    </ligandPart>
</feature>
<evidence type="ECO:0000313" key="4">
    <source>
        <dbReference type="EMBL" id="RVD89557.1"/>
    </source>
</evidence>